<dbReference type="EMBL" id="CP097253">
    <property type="protein sequence ID" value="UUR08416.1"/>
    <property type="molecule type" value="Genomic_DNA"/>
</dbReference>
<dbReference type="Gene3D" id="3.40.50.1000">
    <property type="entry name" value="HAD superfamily/HAD-like"/>
    <property type="match status" value="1"/>
</dbReference>
<dbReference type="NCBIfam" id="TIGR01488">
    <property type="entry name" value="HAD-SF-IB"/>
    <property type="match status" value="1"/>
</dbReference>
<dbReference type="InterPro" id="IPR036412">
    <property type="entry name" value="HAD-like_sf"/>
</dbReference>
<gene>
    <name evidence="1" type="ORF">M1K48_01860</name>
</gene>
<sequence length="213" mass="23199">MVIAIFDLCDTLYAENTTVGFLRFAAQQEPAIAQALKRWLDNPLFFLIGAVAQRLGRDLARERLVASLKGLPRDRIEQLASGYAETLADRRSNPSVLQRLEEHRGRGDRVAIVSSSLAPVVEAIAGRLGVEGRGSTLGFTAAEQCTGRITDDLTGAKPRIAAQLRASGERMIVYSDNRTDEALLRSADEGFVILPAAGKESRWAGDDVSYIQL</sequence>
<dbReference type="Proteomes" id="UP000831921">
    <property type="component" value="Chromosome"/>
</dbReference>
<name>A0ABY5N1F1_9SPHN</name>
<protein>
    <submittedName>
        <fullName evidence="1">HAD-IB family phosphatase</fullName>
    </submittedName>
</protein>
<organism evidence="1 2">
    <name type="scientific">Sphingomonas glaciei</name>
    <dbReference type="NCBI Taxonomy" id="2938948"/>
    <lineage>
        <taxon>Bacteria</taxon>
        <taxon>Pseudomonadati</taxon>
        <taxon>Pseudomonadota</taxon>
        <taxon>Alphaproteobacteria</taxon>
        <taxon>Sphingomonadales</taxon>
        <taxon>Sphingomonadaceae</taxon>
        <taxon>Sphingomonas</taxon>
    </lineage>
</organism>
<dbReference type="Pfam" id="PF12710">
    <property type="entry name" value="HAD"/>
    <property type="match status" value="1"/>
</dbReference>
<proteinExistence type="predicted"/>
<reference evidence="1 2" key="1">
    <citation type="submission" date="2022-05" db="EMBL/GenBank/DDBJ databases">
        <title>S8-45 Sphingomonas ultraviolaceadurans.</title>
        <authorList>
            <person name="Liu Y."/>
        </authorList>
    </citation>
    <scope>NUCLEOTIDE SEQUENCE [LARGE SCALE GENOMIC DNA]</scope>
    <source>
        <strain evidence="1 2">S8-45</strain>
    </source>
</reference>
<accession>A0ABY5N1F1</accession>
<evidence type="ECO:0000313" key="2">
    <source>
        <dbReference type="Proteomes" id="UP000831921"/>
    </source>
</evidence>
<dbReference type="Gene3D" id="1.20.1440.100">
    <property type="entry name" value="SG protein - dephosphorylation function"/>
    <property type="match status" value="1"/>
</dbReference>
<keyword evidence="2" id="KW-1185">Reference proteome</keyword>
<dbReference type="InterPro" id="IPR023214">
    <property type="entry name" value="HAD_sf"/>
</dbReference>
<dbReference type="RefSeq" id="WP_249504193.1">
    <property type="nucleotide sequence ID" value="NZ_CP097253.1"/>
</dbReference>
<evidence type="ECO:0000313" key="1">
    <source>
        <dbReference type="EMBL" id="UUR08416.1"/>
    </source>
</evidence>
<dbReference type="SUPFAM" id="SSF56784">
    <property type="entry name" value="HAD-like"/>
    <property type="match status" value="1"/>
</dbReference>